<protein>
    <submittedName>
        <fullName evidence="2">Uncharacterized protein</fullName>
    </submittedName>
</protein>
<dbReference type="Proteomes" id="UP000546162">
    <property type="component" value="Unassembled WGS sequence"/>
</dbReference>
<keyword evidence="3" id="KW-1185">Reference proteome</keyword>
<evidence type="ECO:0000313" key="2">
    <source>
        <dbReference type="EMBL" id="MBB4745087.1"/>
    </source>
</evidence>
<keyword evidence="1" id="KW-1133">Transmembrane helix</keyword>
<evidence type="ECO:0000313" key="3">
    <source>
        <dbReference type="Proteomes" id="UP000546162"/>
    </source>
</evidence>
<dbReference type="AlphaFoldDB" id="A0A7W7H7J5"/>
<evidence type="ECO:0000256" key="1">
    <source>
        <dbReference type="SAM" id="Phobius"/>
    </source>
</evidence>
<accession>A0A7W7H7J5</accession>
<feature type="transmembrane region" description="Helical" evidence="1">
    <location>
        <begin position="53"/>
        <end position="74"/>
    </location>
</feature>
<keyword evidence="1" id="KW-0812">Transmembrane</keyword>
<proteinExistence type="predicted"/>
<sequence>MKHDRYELLTALRPAEASLDRQWPEADRDVCLARVLATEPDAPPARRRLRRRAVIVSLAGLGIFAAGIGVAGAAGRLPESFTRAFGSWQRDVGVDPQRLERRAGVPGPDGTVFTVWVATGDNGITCVATAFETPGQPQRSDPNGATCAPSGRSAAFGDGLAINGDARAHTFDTTAGDNVRAEVHLGDRTVLPTILVEGRFFGWYPSTRVGAPELVAYDAAGRVSRLPLKYLGS</sequence>
<organism evidence="2 3">
    <name type="scientific">Actinoplanes octamycinicus</name>
    <dbReference type="NCBI Taxonomy" id="135948"/>
    <lineage>
        <taxon>Bacteria</taxon>
        <taxon>Bacillati</taxon>
        <taxon>Actinomycetota</taxon>
        <taxon>Actinomycetes</taxon>
        <taxon>Micromonosporales</taxon>
        <taxon>Micromonosporaceae</taxon>
        <taxon>Actinoplanes</taxon>
    </lineage>
</organism>
<comment type="caution">
    <text evidence="2">The sequence shown here is derived from an EMBL/GenBank/DDBJ whole genome shotgun (WGS) entry which is preliminary data.</text>
</comment>
<dbReference type="EMBL" id="JACHNB010000001">
    <property type="protein sequence ID" value="MBB4745087.1"/>
    <property type="molecule type" value="Genomic_DNA"/>
</dbReference>
<name>A0A7W7H7J5_9ACTN</name>
<keyword evidence="1" id="KW-0472">Membrane</keyword>
<dbReference type="RefSeq" id="WP_185045372.1">
    <property type="nucleotide sequence ID" value="NZ_BAABFG010000005.1"/>
</dbReference>
<reference evidence="2 3" key="1">
    <citation type="submission" date="2020-08" db="EMBL/GenBank/DDBJ databases">
        <title>Sequencing the genomes of 1000 actinobacteria strains.</title>
        <authorList>
            <person name="Klenk H.-P."/>
        </authorList>
    </citation>
    <scope>NUCLEOTIDE SEQUENCE [LARGE SCALE GENOMIC DNA]</scope>
    <source>
        <strain evidence="2 3">DSM 45809</strain>
    </source>
</reference>
<gene>
    <name evidence="2" type="ORF">BJY16_008546</name>
</gene>